<dbReference type="Proteomes" id="UP000809431">
    <property type="component" value="Unassembled WGS sequence"/>
</dbReference>
<keyword evidence="1" id="KW-0732">Signal</keyword>
<feature type="chain" id="PRO_5046975486" evidence="1">
    <location>
        <begin position="24"/>
        <end position="135"/>
    </location>
</feature>
<dbReference type="InterPro" id="IPR012899">
    <property type="entry name" value="LTXXQ"/>
</dbReference>
<name>A0ABS2BKN4_9NEIS</name>
<feature type="signal peptide" evidence="1">
    <location>
        <begin position="1"/>
        <end position="23"/>
    </location>
</feature>
<dbReference type="Gene3D" id="1.20.120.1490">
    <property type="match status" value="1"/>
</dbReference>
<dbReference type="RefSeq" id="WP_203538302.1">
    <property type="nucleotide sequence ID" value="NZ_JAESND010000004.1"/>
</dbReference>
<evidence type="ECO:0000256" key="1">
    <source>
        <dbReference type="SAM" id="SignalP"/>
    </source>
</evidence>
<evidence type="ECO:0000313" key="3">
    <source>
        <dbReference type="Proteomes" id="UP000809431"/>
    </source>
</evidence>
<reference evidence="2 3" key="1">
    <citation type="submission" date="2021-01" db="EMBL/GenBank/DDBJ databases">
        <title>Draft Genome Sequence and Polyhydroxyalkanoate Biosynthetic Potential of Jeongeupia naejangsanensis Type Strain DSM 24253.</title>
        <authorList>
            <person name="Turrini P."/>
            <person name="Artuso I."/>
            <person name="Lugli G.A."/>
            <person name="Frangipani E."/>
            <person name="Ventura M."/>
            <person name="Visca P."/>
        </authorList>
    </citation>
    <scope>NUCLEOTIDE SEQUENCE [LARGE SCALE GENOMIC DNA]</scope>
    <source>
        <strain evidence="2 3">DSM 24253</strain>
    </source>
</reference>
<gene>
    <name evidence="2" type="ORF">JMJ54_10010</name>
</gene>
<dbReference type="CDD" id="cd09916">
    <property type="entry name" value="CpxP_like"/>
    <property type="match status" value="1"/>
</dbReference>
<dbReference type="Pfam" id="PF07813">
    <property type="entry name" value="LTXXQ"/>
    <property type="match status" value="1"/>
</dbReference>
<sequence length="135" mass="14664">MNKSIRSLFLATAMLLPVSAAFAADASAPADSATLASVLKLTSAQQEKIQAIRDAEQKQIAAIDTSKIKPGVFQAMIKSGQWDEAQAKQRIEAVGDVDNQVTYIRAKALFDISRILTAEQRQHFQSLFAKELAAD</sequence>
<proteinExistence type="predicted"/>
<evidence type="ECO:0000313" key="2">
    <source>
        <dbReference type="EMBL" id="MBM3116169.1"/>
    </source>
</evidence>
<keyword evidence="3" id="KW-1185">Reference proteome</keyword>
<comment type="caution">
    <text evidence="2">The sequence shown here is derived from an EMBL/GenBank/DDBJ whole genome shotgun (WGS) entry which is preliminary data.</text>
</comment>
<accession>A0ABS2BKN4</accession>
<organism evidence="2 3">
    <name type="scientific">Jeongeupia naejangsanensis</name>
    <dbReference type="NCBI Taxonomy" id="613195"/>
    <lineage>
        <taxon>Bacteria</taxon>
        <taxon>Pseudomonadati</taxon>
        <taxon>Pseudomonadota</taxon>
        <taxon>Betaproteobacteria</taxon>
        <taxon>Neisseriales</taxon>
        <taxon>Chitinibacteraceae</taxon>
        <taxon>Jeongeupia</taxon>
    </lineage>
</organism>
<protein>
    <submittedName>
        <fullName evidence="2">Spy/CpxP family protein refolding chaperone</fullName>
    </submittedName>
</protein>
<dbReference type="EMBL" id="JAESND010000004">
    <property type="protein sequence ID" value="MBM3116169.1"/>
    <property type="molecule type" value="Genomic_DNA"/>
</dbReference>